<dbReference type="AlphaFoldDB" id="E0UNI3"/>
<evidence type="ECO:0000313" key="2">
    <source>
        <dbReference type="Proteomes" id="UP000008206"/>
    </source>
</evidence>
<proteinExistence type="predicted"/>
<dbReference type="HOGENOM" id="CLU_2092747_0_0_3"/>
<evidence type="ECO:0000313" key="1">
    <source>
        <dbReference type="EMBL" id="ADN18513.1"/>
    </source>
</evidence>
<name>E0UNI3_GLOV7</name>
<dbReference type="KEGG" id="cyj:Cyan7822_6867"/>
<dbReference type="RefSeq" id="WP_013325639.1">
    <property type="nucleotide sequence ID" value="NC_014502.1"/>
</dbReference>
<keyword evidence="2" id="KW-1185">Reference proteome</keyword>
<reference evidence="2" key="1">
    <citation type="journal article" date="2011" name="MBio">
        <title>Novel metabolic attributes of the genus Cyanothece, comprising a group of unicellular nitrogen-fixing Cyanobacteria.</title>
        <authorList>
            <person name="Bandyopadhyay A."/>
            <person name="Elvitigala T."/>
            <person name="Welsh E."/>
            <person name="Stockel J."/>
            <person name="Liberton M."/>
            <person name="Min H."/>
            <person name="Sherman L.A."/>
            <person name="Pakrasi H.B."/>
        </authorList>
    </citation>
    <scope>NUCLEOTIDE SEQUENCE [LARGE SCALE GENOMIC DNA]</scope>
    <source>
        <strain evidence="2">PCC 7822</strain>
        <plasmid evidence="2">Cy782203</plasmid>
    </source>
</reference>
<dbReference type="Proteomes" id="UP000008206">
    <property type="component" value="Plasmid Cy782203"/>
</dbReference>
<geneLocation type="plasmid" evidence="1 2">
    <name>Cy782203</name>
</geneLocation>
<protein>
    <submittedName>
        <fullName evidence="1">Uncharacterized protein</fullName>
    </submittedName>
</protein>
<keyword evidence="1" id="KW-0614">Plasmid</keyword>
<dbReference type="EMBL" id="CP002201">
    <property type="protein sequence ID" value="ADN18513.1"/>
    <property type="molecule type" value="Genomic_DNA"/>
</dbReference>
<organism evidence="1 2">
    <name type="scientific">Gloeothece verrucosa (strain PCC 7822)</name>
    <name type="common">Cyanothece sp. (strain PCC 7822)</name>
    <dbReference type="NCBI Taxonomy" id="497965"/>
    <lineage>
        <taxon>Bacteria</taxon>
        <taxon>Bacillati</taxon>
        <taxon>Cyanobacteriota</taxon>
        <taxon>Cyanophyceae</taxon>
        <taxon>Oscillatoriophycideae</taxon>
        <taxon>Chroococcales</taxon>
        <taxon>Aphanothecaceae</taxon>
        <taxon>Gloeothece</taxon>
        <taxon>Gloeothece verrucosa</taxon>
    </lineage>
</organism>
<accession>E0UNI3</accession>
<gene>
    <name evidence="1" type="ordered locus">Cyan7822_6867</name>
</gene>
<sequence length="117" mass="14486">MGRNPNHRLDDYEKQFYDEDENLLPEWEYPFVTWGVSKFFYYPDGKPRREYERRVWDSDFDSAGVAHALTGKEDEVKEWRETEEYWQEQFGISYTERIRESERTERAERRKRLGFPE</sequence>